<gene>
    <name evidence="2" type="ORF">AM2010_1653</name>
</gene>
<dbReference type="SUPFAM" id="SSF56112">
    <property type="entry name" value="Protein kinase-like (PK-like)"/>
    <property type="match status" value="1"/>
</dbReference>
<dbReference type="PANTHER" id="PTHR47829:SF1">
    <property type="entry name" value="HAD FAMILY PHOSPHATASE"/>
    <property type="match status" value="1"/>
</dbReference>
<evidence type="ECO:0000313" key="2">
    <source>
        <dbReference type="EMBL" id="AKM07720.1"/>
    </source>
</evidence>
<dbReference type="PATRIC" id="fig|543877.4.peg.1678"/>
<sequence>MQASVASAGPPATSAGQIDAEAVDRLGIWMAATIADHAGPIRLERFAGGQSNPTFRVATPVRDYVLRCKPPGVLLRSAHAVEREYEVMAALGPRGFPVPQVYGLCEDDAVIGSAFFLMELVEGRVLWDPKLPDQTAEQRTAIYNAQIDTLAALHRFEPEAVGLGDFGRAGNYFERQIARWAKQYRASDPPHQAEMERLIDWLAEAPPPEVAPRIVHGDYRIDNMVLTPDRPAVAAVLDWELCTLGDPIADLTYFLMMWRMPPGERIAMDTVDFATSGIPTMEQALDRYLSATGRQLDRPIEWYIAFNLFRLAAILQGVAGRAARGQANNERALRAQDRVEPLAQTAWDNALRAGAGS</sequence>
<dbReference type="InterPro" id="IPR011009">
    <property type="entry name" value="Kinase-like_dom_sf"/>
</dbReference>
<dbReference type="RefSeq" id="WP_047806686.1">
    <property type="nucleotide sequence ID" value="NZ_CP011805.1"/>
</dbReference>
<dbReference type="AlphaFoldDB" id="A0A0G3X843"/>
<accession>A0A0G3X843</accession>
<dbReference type="EMBL" id="CP011805">
    <property type="protein sequence ID" value="AKM07720.1"/>
    <property type="molecule type" value="Genomic_DNA"/>
</dbReference>
<feature type="domain" description="Aminoglycoside phosphotransferase" evidence="1">
    <location>
        <begin position="43"/>
        <end position="274"/>
    </location>
</feature>
<dbReference type="PANTHER" id="PTHR47829">
    <property type="entry name" value="HYDROLASE, PUTATIVE (AFU_ORTHOLOGUE AFUA_1G12880)-RELATED"/>
    <property type="match status" value="1"/>
</dbReference>
<dbReference type="CDD" id="cd05154">
    <property type="entry name" value="ACAD10_11_N-like"/>
    <property type="match status" value="1"/>
</dbReference>
<evidence type="ECO:0000313" key="3">
    <source>
        <dbReference type="Proteomes" id="UP000037643"/>
    </source>
</evidence>
<protein>
    <recommendedName>
        <fullName evidence="1">Aminoglycoside phosphotransferase domain-containing protein</fullName>
    </recommendedName>
</protein>
<keyword evidence="3" id="KW-1185">Reference proteome</keyword>
<dbReference type="Gene3D" id="3.90.1200.10">
    <property type="match status" value="1"/>
</dbReference>
<dbReference type="OrthoDB" id="3806873at2"/>
<proteinExistence type="predicted"/>
<evidence type="ECO:0000259" key="1">
    <source>
        <dbReference type="Pfam" id="PF01636"/>
    </source>
</evidence>
<organism evidence="2 3">
    <name type="scientific">Pelagerythrobacter marensis</name>
    <dbReference type="NCBI Taxonomy" id="543877"/>
    <lineage>
        <taxon>Bacteria</taxon>
        <taxon>Pseudomonadati</taxon>
        <taxon>Pseudomonadota</taxon>
        <taxon>Alphaproteobacteria</taxon>
        <taxon>Sphingomonadales</taxon>
        <taxon>Erythrobacteraceae</taxon>
        <taxon>Pelagerythrobacter</taxon>
    </lineage>
</organism>
<name>A0A0G3X843_9SPHN</name>
<dbReference type="InterPro" id="IPR052898">
    <property type="entry name" value="ACAD10-like"/>
</dbReference>
<dbReference type="Proteomes" id="UP000037643">
    <property type="component" value="Chromosome"/>
</dbReference>
<dbReference type="STRING" id="543877.AM2010_1653"/>
<reference evidence="2 3" key="1">
    <citation type="submission" date="2015-06" db="EMBL/GenBank/DDBJ databases">
        <authorList>
            <person name="Kim K.M."/>
        </authorList>
    </citation>
    <scope>NUCLEOTIDE SEQUENCE [LARGE SCALE GENOMIC DNA]</scope>
    <source>
        <strain evidence="2 3">KCTC 22370</strain>
    </source>
</reference>
<dbReference type="Gene3D" id="3.30.200.20">
    <property type="entry name" value="Phosphorylase Kinase, domain 1"/>
    <property type="match status" value="1"/>
</dbReference>
<dbReference type="KEGG" id="amx:AM2010_1653"/>
<dbReference type="InterPro" id="IPR041726">
    <property type="entry name" value="ACAD10_11_N"/>
</dbReference>
<dbReference type="InterPro" id="IPR002575">
    <property type="entry name" value="Aminoglycoside_PTrfase"/>
</dbReference>
<dbReference type="Pfam" id="PF01636">
    <property type="entry name" value="APH"/>
    <property type="match status" value="1"/>
</dbReference>